<dbReference type="InterPro" id="IPR006364">
    <property type="entry name" value="CobI/CbiL/CobIJ_dom"/>
</dbReference>
<sequence length="242" mass="26762">VAKNNKGILYGVGVGPGDPELLTLKAHRIINEADVLAYPAPEDGDGLALEIVRPLLTKDPELFPLRLPITVSPFPAQQAYDQAAKLLEIPLEAGKSVAVICEGDPFFYGSFMYLFERLYGKFQTEIVPGVSSPMACAAVLKTPLVSRNEILTVLPGPLEEKELEQRLLDTDAAAIMKVGRHLPKIRRILRHLRLEHCALYVEHATMQSQQIIPIENLVVKKVPYFSMILVHKKISHGKTGVL</sequence>
<dbReference type="EMBL" id="UINC01000981">
    <property type="protein sequence ID" value="SUZ66321.1"/>
    <property type="molecule type" value="Genomic_DNA"/>
</dbReference>
<dbReference type="CDD" id="cd11645">
    <property type="entry name" value="Precorrin_2_C20_MT"/>
    <property type="match status" value="1"/>
</dbReference>
<dbReference type="PIRSF" id="PIRSF036427">
    <property type="entry name" value="Precrrn-2_mtase"/>
    <property type="match status" value="1"/>
</dbReference>
<dbReference type="PANTHER" id="PTHR43467:SF2">
    <property type="entry name" value="COBALT-PRECORRIN-2 C(20)-METHYLTRANSFERASE"/>
    <property type="match status" value="1"/>
</dbReference>
<keyword evidence="5" id="KW-0808">Transferase</keyword>
<keyword evidence="6" id="KW-0949">S-adenosyl-L-methionine</keyword>
<evidence type="ECO:0000259" key="7">
    <source>
        <dbReference type="Pfam" id="PF00590"/>
    </source>
</evidence>
<proteinExistence type="inferred from homology"/>
<dbReference type="InterPro" id="IPR000878">
    <property type="entry name" value="4pyrrol_Mease"/>
</dbReference>
<comment type="pathway">
    <text evidence="1">Cofactor biosynthesis; adenosylcobalamin biosynthesis.</text>
</comment>
<accession>A0A381PH37</accession>
<evidence type="ECO:0000256" key="6">
    <source>
        <dbReference type="ARBA" id="ARBA00022691"/>
    </source>
</evidence>
<evidence type="ECO:0000256" key="2">
    <source>
        <dbReference type="ARBA" id="ARBA00005879"/>
    </source>
</evidence>
<dbReference type="InterPro" id="IPR014777">
    <property type="entry name" value="4pyrrole_Mease_sub1"/>
</dbReference>
<evidence type="ECO:0000313" key="8">
    <source>
        <dbReference type="EMBL" id="SUZ66321.1"/>
    </source>
</evidence>
<dbReference type="NCBIfam" id="TIGR01467">
    <property type="entry name" value="cobI_cbiL"/>
    <property type="match status" value="1"/>
</dbReference>
<dbReference type="PANTHER" id="PTHR43467">
    <property type="entry name" value="COBALT-PRECORRIN-2 C(20)-METHYLTRANSFERASE"/>
    <property type="match status" value="1"/>
</dbReference>
<dbReference type="InterPro" id="IPR012382">
    <property type="entry name" value="CobI/CbiL"/>
</dbReference>
<keyword evidence="3" id="KW-0169">Cobalamin biosynthesis</keyword>
<evidence type="ECO:0000256" key="4">
    <source>
        <dbReference type="ARBA" id="ARBA00022603"/>
    </source>
</evidence>
<dbReference type="GO" id="GO:0030788">
    <property type="term" value="F:precorrin-2 C20-methyltransferase activity"/>
    <property type="evidence" value="ECO:0007669"/>
    <property type="project" value="InterPro"/>
</dbReference>
<feature type="non-terminal residue" evidence="8">
    <location>
        <position position="1"/>
    </location>
</feature>
<organism evidence="8">
    <name type="scientific">marine metagenome</name>
    <dbReference type="NCBI Taxonomy" id="408172"/>
    <lineage>
        <taxon>unclassified sequences</taxon>
        <taxon>metagenomes</taxon>
        <taxon>ecological metagenomes</taxon>
    </lineage>
</organism>
<protein>
    <recommendedName>
        <fullName evidence="7">Tetrapyrrole methylase domain-containing protein</fullName>
    </recommendedName>
</protein>
<dbReference type="InterPro" id="IPR014776">
    <property type="entry name" value="4pyrrole_Mease_sub2"/>
</dbReference>
<evidence type="ECO:0000256" key="5">
    <source>
        <dbReference type="ARBA" id="ARBA00022679"/>
    </source>
</evidence>
<dbReference type="UniPathway" id="UPA00148"/>
<dbReference type="Pfam" id="PF00590">
    <property type="entry name" value="TP_methylase"/>
    <property type="match status" value="1"/>
</dbReference>
<dbReference type="GO" id="GO:0009236">
    <property type="term" value="P:cobalamin biosynthetic process"/>
    <property type="evidence" value="ECO:0007669"/>
    <property type="project" value="UniProtKB-UniPathway"/>
</dbReference>
<gene>
    <name evidence="8" type="ORF">METZ01_LOCUS19175</name>
</gene>
<dbReference type="Gene3D" id="3.30.950.10">
    <property type="entry name" value="Methyltransferase, Cobalt-precorrin-4 Transmethylase, Domain 2"/>
    <property type="match status" value="1"/>
</dbReference>
<evidence type="ECO:0000256" key="3">
    <source>
        <dbReference type="ARBA" id="ARBA00022573"/>
    </source>
</evidence>
<evidence type="ECO:0000256" key="1">
    <source>
        <dbReference type="ARBA" id="ARBA00004953"/>
    </source>
</evidence>
<feature type="domain" description="Tetrapyrrole methylase" evidence="7">
    <location>
        <begin position="9"/>
        <end position="212"/>
    </location>
</feature>
<dbReference type="GO" id="GO:0032259">
    <property type="term" value="P:methylation"/>
    <property type="evidence" value="ECO:0007669"/>
    <property type="project" value="UniProtKB-KW"/>
</dbReference>
<name>A0A381PH37_9ZZZZ</name>
<reference evidence="8" key="1">
    <citation type="submission" date="2018-05" db="EMBL/GenBank/DDBJ databases">
        <authorList>
            <person name="Lanie J.A."/>
            <person name="Ng W.-L."/>
            <person name="Kazmierczak K.M."/>
            <person name="Andrzejewski T.M."/>
            <person name="Davidsen T.M."/>
            <person name="Wayne K.J."/>
            <person name="Tettelin H."/>
            <person name="Glass J.I."/>
            <person name="Rusch D."/>
            <person name="Podicherti R."/>
            <person name="Tsui H.-C.T."/>
            <person name="Winkler M.E."/>
        </authorList>
    </citation>
    <scope>NUCLEOTIDE SEQUENCE</scope>
</reference>
<dbReference type="AlphaFoldDB" id="A0A381PH37"/>
<comment type="similarity">
    <text evidence="2">Belongs to the precorrin methyltransferase family.</text>
</comment>
<keyword evidence="4" id="KW-0489">Methyltransferase</keyword>
<dbReference type="Gene3D" id="3.40.1010.10">
    <property type="entry name" value="Cobalt-precorrin-4 Transmethylase, Domain 1"/>
    <property type="match status" value="1"/>
</dbReference>
<dbReference type="SUPFAM" id="SSF53790">
    <property type="entry name" value="Tetrapyrrole methylase"/>
    <property type="match status" value="1"/>
</dbReference>
<dbReference type="InterPro" id="IPR035996">
    <property type="entry name" value="4pyrrol_Methylase_sf"/>
</dbReference>